<reference evidence="2 3" key="1">
    <citation type="submission" date="2024-02" db="EMBL/GenBank/DDBJ databases">
        <title>High-quality chromosome-scale genome assembly of Pensacola bahiagrass (Paspalum notatum Flugge var. saurae).</title>
        <authorList>
            <person name="Vega J.M."/>
            <person name="Podio M."/>
            <person name="Orjuela J."/>
            <person name="Siena L.A."/>
            <person name="Pessino S.C."/>
            <person name="Combes M.C."/>
            <person name="Mariac C."/>
            <person name="Albertini E."/>
            <person name="Pupilli F."/>
            <person name="Ortiz J.P.A."/>
            <person name="Leblanc O."/>
        </authorList>
    </citation>
    <scope>NUCLEOTIDE SEQUENCE [LARGE SCALE GENOMIC DNA]</scope>
    <source>
        <strain evidence="2">R1</strain>
        <tissue evidence="2">Leaf</tissue>
    </source>
</reference>
<sequence length="118" mass="13706">MEKYTAGTFINFRLFNTEFSVYPRKFADLLGFHSDCSLSDPVEYDMRTFWVEICGEYGKGKHSTTKIHNPTLRLLARWVSLIVFPRGEVCCAPNEDLKCLYVVVKNKRYAPVLDIVHH</sequence>
<accession>A0AAQ3UDK9</accession>
<dbReference type="EMBL" id="CP144752">
    <property type="protein sequence ID" value="WVZ89524.1"/>
    <property type="molecule type" value="Genomic_DNA"/>
</dbReference>
<proteinExistence type="predicted"/>
<evidence type="ECO:0000313" key="3">
    <source>
        <dbReference type="Proteomes" id="UP001341281"/>
    </source>
</evidence>
<dbReference type="AlphaFoldDB" id="A0AAQ3UDK9"/>
<gene>
    <name evidence="2" type="ORF">U9M48_035911</name>
</gene>
<evidence type="ECO:0000259" key="1">
    <source>
        <dbReference type="Pfam" id="PF03078"/>
    </source>
</evidence>
<dbReference type="Pfam" id="PF03078">
    <property type="entry name" value="ATHILA"/>
    <property type="match status" value="1"/>
</dbReference>
<dbReference type="Proteomes" id="UP001341281">
    <property type="component" value="Chromosome 08"/>
</dbReference>
<organism evidence="2 3">
    <name type="scientific">Paspalum notatum var. saurae</name>
    <dbReference type="NCBI Taxonomy" id="547442"/>
    <lineage>
        <taxon>Eukaryota</taxon>
        <taxon>Viridiplantae</taxon>
        <taxon>Streptophyta</taxon>
        <taxon>Embryophyta</taxon>
        <taxon>Tracheophyta</taxon>
        <taxon>Spermatophyta</taxon>
        <taxon>Magnoliopsida</taxon>
        <taxon>Liliopsida</taxon>
        <taxon>Poales</taxon>
        <taxon>Poaceae</taxon>
        <taxon>PACMAD clade</taxon>
        <taxon>Panicoideae</taxon>
        <taxon>Andropogonodae</taxon>
        <taxon>Paspaleae</taxon>
        <taxon>Paspalinae</taxon>
        <taxon>Paspalum</taxon>
    </lineage>
</organism>
<keyword evidence="3" id="KW-1185">Reference proteome</keyword>
<feature type="domain" description="Arabidopsis retrotransposon Orf1 C-terminal" evidence="1">
    <location>
        <begin position="8"/>
        <end position="102"/>
    </location>
</feature>
<evidence type="ECO:0000313" key="2">
    <source>
        <dbReference type="EMBL" id="WVZ89524.1"/>
    </source>
</evidence>
<protein>
    <recommendedName>
        <fullName evidence="1">Arabidopsis retrotransposon Orf1 C-terminal domain-containing protein</fullName>
    </recommendedName>
</protein>
<dbReference type="InterPro" id="IPR004312">
    <property type="entry name" value="ATHILA_Orf1_C"/>
</dbReference>
<name>A0AAQ3UDK9_PASNO</name>